<dbReference type="Gene3D" id="3.40.50.1980">
    <property type="entry name" value="Nitrogenase molybdenum iron protein domain"/>
    <property type="match status" value="2"/>
</dbReference>
<dbReference type="CDD" id="cd06572">
    <property type="entry name" value="Histidinol_dh"/>
    <property type="match status" value="1"/>
</dbReference>
<dbReference type="AlphaFoldDB" id="D1B2N7"/>
<evidence type="ECO:0000256" key="10">
    <source>
        <dbReference type="RuleBase" id="RU004175"/>
    </source>
</evidence>
<dbReference type="InterPro" id="IPR012131">
    <property type="entry name" value="Hstdl_DH"/>
</dbReference>
<evidence type="ECO:0000313" key="11">
    <source>
        <dbReference type="EMBL" id="ACZ12357.1"/>
    </source>
</evidence>
<gene>
    <name evidence="5" type="primary">hisD</name>
    <name evidence="11" type="ordered locus">Sdel_1337</name>
</gene>
<dbReference type="PRINTS" id="PR00083">
    <property type="entry name" value="HOLDHDRGNASE"/>
</dbReference>
<organism evidence="11 12">
    <name type="scientific">Sulfurospirillum deleyianum (strain ATCC 51133 / DSM 6946 / 5175)</name>
    <dbReference type="NCBI Taxonomy" id="525898"/>
    <lineage>
        <taxon>Bacteria</taxon>
        <taxon>Pseudomonadati</taxon>
        <taxon>Campylobacterota</taxon>
        <taxon>Epsilonproteobacteria</taxon>
        <taxon>Campylobacterales</taxon>
        <taxon>Sulfurospirillaceae</taxon>
        <taxon>Sulfurospirillum</taxon>
    </lineage>
</organism>
<evidence type="ECO:0000313" key="12">
    <source>
        <dbReference type="Proteomes" id="UP000002222"/>
    </source>
</evidence>
<dbReference type="UniPathway" id="UPA00031">
    <property type="reaction ID" value="UER00014"/>
</dbReference>
<name>D1B2N7_SULD5</name>
<evidence type="ECO:0000256" key="1">
    <source>
        <dbReference type="ARBA" id="ARBA00010178"/>
    </source>
</evidence>
<dbReference type="FunFam" id="3.40.50.1980:FF:000001">
    <property type="entry name" value="Histidinol dehydrogenase"/>
    <property type="match status" value="1"/>
</dbReference>
<dbReference type="Proteomes" id="UP000002222">
    <property type="component" value="Chromosome"/>
</dbReference>
<dbReference type="EC" id="1.1.1.23" evidence="5"/>
<keyword evidence="4 5" id="KW-0560">Oxidoreductase</keyword>
<feature type="binding site" evidence="5 8">
    <location>
        <position position="259"/>
    </location>
    <ligand>
        <name>substrate</name>
    </ligand>
</feature>
<dbReference type="SUPFAM" id="SSF53720">
    <property type="entry name" value="ALDH-like"/>
    <property type="match status" value="1"/>
</dbReference>
<dbReference type="PANTHER" id="PTHR21256:SF2">
    <property type="entry name" value="HISTIDINE BIOSYNTHESIS TRIFUNCTIONAL PROTEIN"/>
    <property type="match status" value="1"/>
</dbReference>
<evidence type="ECO:0000256" key="7">
    <source>
        <dbReference type="PIRSR" id="PIRSR000099-1"/>
    </source>
</evidence>
<dbReference type="Pfam" id="PF00815">
    <property type="entry name" value="Histidinol_dh"/>
    <property type="match status" value="1"/>
</dbReference>
<feature type="binding site" evidence="5 9">
    <location>
        <position position="259"/>
    </location>
    <ligand>
        <name>Zn(2+)</name>
        <dbReference type="ChEBI" id="CHEBI:29105"/>
    </ligand>
</feature>
<feature type="binding site" evidence="5 9">
    <location>
        <position position="262"/>
    </location>
    <ligand>
        <name>Zn(2+)</name>
        <dbReference type="ChEBI" id="CHEBI:29105"/>
    </ligand>
</feature>
<keyword evidence="12" id="KW-1185">Reference proteome</keyword>
<feature type="binding site" evidence="5 9">
    <location>
        <position position="361"/>
    </location>
    <ligand>
        <name>Zn(2+)</name>
        <dbReference type="ChEBI" id="CHEBI:29105"/>
    </ligand>
</feature>
<evidence type="ECO:0000256" key="4">
    <source>
        <dbReference type="ARBA" id="ARBA00023002"/>
    </source>
</evidence>
<keyword evidence="2 5" id="KW-0479">Metal-binding</keyword>
<accession>D1B2N7</accession>
<comment type="caution">
    <text evidence="5">Lacks conserved residue(s) required for the propagation of feature annotation.</text>
</comment>
<comment type="pathway">
    <text evidence="5">Amino-acid biosynthesis; L-histidine biosynthesis; L-histidine from 5-phospho-alpha-D-ribose 1-diphosphate: step 9/9.</text>
</comment>
<dbReference type="GO" id="GO:0051287">
    <property type="term" value="F:NAD binding"/>
    <property type="evidence" value="ECO:0007669"/>
    <property type="project" value="InterPro"/>
</dbReference>
<dbReference type="HOGENOM" id="CLU_006732_3_3_7"/>
<dbReference type="eggNOG" id="COG0141">
    <property type="taxonomic scope" value="Bacteria"/>
</dbReference>
<feature type="binding site" evidence="5 8">
    <location>
        <position position="237"/>
    </location>
    <ligand>
        <name>substrate</name>
    </ligand>
</feature>
<feature type="binding site" evidence="5 8">
    <location>
        <position position="361"/>
    </location>
    <ligand>
        <name>substrate</name>
    </ligand>
</feature>
<dbReference type="STRING" id="525898.Sdel_1337"/>
<dbReference type="FunFam" id="3.40.50.1980:FF:000026">
    <property type="entry name" value="Histidinol dehydrogenase"/>
    <property type="match status" value="1"/>
</dbReference>
<evidence type="ECO:0000256" key="8">
    <source>
        <dbReference type="PIRSR" id="PIRSR000099-3"/>
    </source>
</evidence>
<keyword evidence="3 5" id="KW-0862">Zinc</keyword>
<dbReference type="GO" id="GO:0005829">
    <property type="term" value="C:cytosol"/>
    <property type="evidence" value="ECO:0007669"/>
    <property type="project" value="TreeGrafter"/>
</dbReference>
<evidence type="ECO:0000256" key="5">
    <source>
        <dbReference type="HAMAP-Rule" id="MF_01024"/>
    </source>
</evidence>
<comment type="similarity">
    <text evidence="1 5 6 10">Belongs to the histidinol dehydrogenase family.</text>
</comment>
<dbReference type="GO" id="GO:0004399">
    <property type="term" value="F:histidinol dehydrogenase activity"/>
    <property type="evidence" value="ECO:0007669"/>
    <property type="project" value="UniProtKB-UniRule"/>
</dbReference>
<dbReference type="EMBL" id="CP001816">
    <property type="protein sequence ID" value="ACZ12357.1"/>
    <property type="molecule type" value="Genomic_DNA"/>
</dbReference>
<keyword evidence="5" id="KW-0368">Histidine biosynthesis</keyword>
<evidence type="ECO:0000256" key="2">
    <source>
        <dbReference type="ARBA" id="ARBA00022723"/>
    </source>
</evidence>
<dbReference type="GO" id="GO:0008270">
    <property type="term" value="F:zinc ion binding"/>
    <property type="evidence" value="ECO:0007669"/>
    <property type="project" value="UniProtKB-UniRule"/>
</dbReference>
<dbReference type="OrthoDB" id="9805269at2"/>
<feature type="binding site" evidence="5 8">
    <location>
        <position position="415"/>
    </location>
    <ligand>
        <name>substrate</name>
    </ligand>
</feature>
<comment type="function">
    <text evidence="5">Catalyzes the sequential NAD-dependent oxidations of L-histidinol to L-histidinaldehyde and then to L-histidine.</text>
</comment>
<proteinExistence type="inferred from homology"/>
<feature type="binding site" evidence="5 9">
    <location>
        <position position="420"/>
    </location>
    <ligand>
        <name>Zn(2+)</name>
        <dbReference type="ChEBI" id="CHEBI:29105"/>
    </ligand>
</feature>
<dbReference type="InterPro" id="IPR016161">
    <property type="entry name" value="Ald_DH/histidinol_DH"/>
</dbReference>
<feature type="active site" description="Proton acceptor" evidence="5 7">
    <location>
        <position position="327"/>
    </location>
</feature>
<dbReference type="RefSeq" id="WP_012857108.1">
    <property type="nucleotide sequence ID" value="NC_013512.1"/>
</dbReference>
<dbReference type="NCBIfam" id="TIGR00069">
    <property type="entry name" value="hisD"/>
    <property type="match status" value="1"/>
</dbReference>
<reference evidence="11 12" key="2">
    <citation type="journal article" date="2010" name="Stand. Genomic Sci.">
        <title>Complete genome sequence of Sulfurospirillum deleyianum type strain (5175).</title>
        <authorList>
            <person name="Sikorski J."/>
            <person name="Lapidus A."/>
            <person name="Copeland A."/>
            <person name="Glavina Del Rio T."/>
            <person name="Nolan M."/>
            <person name="Lucas S."/>
            <person name="Chen F."/>
            <person name="Tice H."/>
            <person name="Cheng J.F."/>
            <person name="Saunders E."/>
            <person name="Bruce D."/>
            <person name="Goodwin L."/>
            <person name="Pitluck S."/>
            <person name="Ovchinnikova G."/>
            <person name="Pati A."/>
            <person name="Ivanova N."/>
            <person name="Mavromatis K."/>
            <person name="Chen A."/>
            <person name="Palaniappan K."/>
            <person name="Chain P."/>
            <person name="Land M."/>
            <person name="Hauser L."/>
            <person name="Chang Y.J."/>
            <person name="Jeffries C.D."/>
            <person name="Brettin T."/>
            <person name="Detter J.C."/>
            <person name="Han C."/>
            <person name="Rohde M."/>
            <person name="Lang E."/>
            <person name="Spring S."/>
            <person name="Goker M."/>
            <person name="Bristow J."/>
            <person name="Eisen J.A."/>
            <person name="Markowitz V."/>
            <person name="Hugenholtz P."/>
            <person name="Kyrpides N.C."/>
            <person name="Klenk H.P."/>
        </authorList>
    </citation>
    <scope>NUCLEOTIDE SEQUENCE [LARGE SCALE GENOMIC DNA]</scope>
    <source>
        <strain evidence="12">ATCC 51133 / DSM 6946 / 5175</strain>
    </source>
</reference>
<feature type="binding site" evidence="5 8">
    <location>
        <position position="420"/>
    </location>
    <ligand>
        <name>substrate</name>
    </ligand>
</feature>
<dbReference type="PANTHER" id="PTHR21256">
    <property type="entry name" value="HISTIDINOL DEHYDROGENASE HDH"/>
    <property type="match status" value="1"/>
</dbReference>
<dbReference type="HAMAP" id="MF_01024">
    <property type="entry name" value="HisD"/>
    <property type="match status" value="1"/>
</dbReference>
<dbReference type="Gene3D" id="1.20.5.1300">
    <property type="match status" value="1"/>
</dbReference>
<dbReference type="GO" id="GO:0000105">
    <property type="term" value="P:L-histidine biosynthetic process"/>
    <property type="evidence" value="ECO:0007669"/>
    <property type="project" value="UniProtKB-UniRule"/>
</dbReference>
<evidence type="ECO:0000256" key="6">
    <source>
        <dbReference type="PIRNR" id="PIRNR000099"/>
    </source>
</evidence>
<keyword evidence="5" id="KW-0520">NAD</keyword>
<dbReference type="KEGG" id="sdl:Sdel_1337"/>
<dbReference type="PIRSF" id="PIRSF000099">
    <property type="entry name" value="Histidinol_dh"/>
    <property type="match status" value="1"/>
</dbReference>
<evidence type="ECO:0000256" key="9">
    <source>
        <dbReference type="PIRSR" id="PIRSR000099-4"/>
    </source>
</evidence>
<protein>
    <recommendedName>
        <fullName evidence="5">Histidinol dehydrogenase</fullName>
        <shortName evidence="5">HDH</shortName>
        <ecNumber evidence="5">1.1.1.23</ecNumber>
    </recommendedName>
</protein>
<sequence>MLLLKTNEENFKAQFDELLRRGHMDMENVSKIVLTIIAEIKEQGNGAVKAHIEKFDKWYVENDEALEVKTADMKQAYDALDVKLREALELAYQRIYTYHEKMMPKSWLDFEDNGTVLGQKVTPVDRAGLYIPGGKAAYPSSLLMNAIPALVAGVKEIVVCTPAPNNELNPLLLAAMHLCGIKKAYKVGGASAIAAMAYGTQSIPKVDVITGPGNIFVATAKKLVFGEVNIDMIAGPSEIGVLADESANPHHLAIDLLSQAEHDEMASSILITPSLEIAEKTKTEVYAWLETLERKAIAEVSIKERGAIIVTSSMDEAVDLMNQIAPEHLEVVTSHPFDLLPKIRHAGAIFMGAYTPEPMGDYIAGPNHTLPTGGTAKFYSPLGVENFLKRSSIISMSKQGIEEIGEACALLAHTEGLGAHEASVRVRLKK</sequence>
<feature type="binding site" evidence="5 8">
    <location>
        <position position="328"/>
    </location>
    <ligand>
        <name>substrate</name>
    </ligand>
</feature>
<comment type="catalytic activity">
    <reaction evidence="5">
        <text>L-histidinol + 2 NAD(+) + H2O = L-histidine + 2 NADH + 3 H(+)</text>
        <dbReference type="Rhea" id="RHEA:20641"/>
        <dbReference type="ChEBI" id="CHEBI:15377"/>
        <dbReference type="ChEBI" id="CHEBI:15378"/>
        <dbReference type="ChEBI" id="CHEBI:57540"/>
        <dbReference type="ChEBI" id="CHEBI:57595"/>
        <dbReference type="ChEBI" id="CHEBI:57699"/>
        <dbReference type="ChEBI" id="CHEBI:57945"/>
        <dbReference type="EC" id="1.1.1.23"/>
    </reaction>
</comment>
<comment type="cofactor">
    <cofactor evidence="5 9">
        <name>Zn(2+)</name>
        <dbReference type="ChEBI" id="CHEBI:29105"/>
    </cofactor>
    <text evidence="5 9">Binds 1 zinc ion per subunit.</text>
</comment>
<reference evidence="12" key="1">
    <citation type="submission" date="2009-11" db="EMBL/GenBank/DDBJ databases">
        <title>The complete genome of Sulfurospirillum deleyianum DSM 6946.</title>
        <authorList>
            <consortium name="US DOE Joint Genome Institute (JGI-PGF)"/>
            <person name="Lucas S."/>
            <person name="Copeland A."/>
            <person name="Lapidus A."/>
            <person name="Glavina del Rio T."/>
            <person name="Dalin E."/>
            <person name="Tice H."/>
            <person name="Bruce D."/>
            <person name="Goodwin L."/>
            <person name="Pitluck S."/>
            <person name="Kyrpides N."/>
            <person name="Mavromatis K."/>
            <person name="Ivanova N."/>
            <person name="Ovchinnikova G."/>
            <person name="Munk A.C."/>
            <person name="Lu M."/>
            <person name="Brettin T."/>
            <person name="Detter J.C."/>
            <person name="Han C."/>
            <person name="Tapia R."/>
            <person name="Larimer F."/>
            <person name="Land M."/>
            <person name="Hauser L."/>
            <person name="Markowitz V."/>
            <person name="Cheng J.F."/>
            <person name="Hugenholtz P."/>
            <person name="Woyke T."/>
            <person name="Wu D."/>
            <person name="Aumann P."/>
            <person name="Schneider S."/>
            <person name="Lang E."/>
            <person name="Spring S."/>
            <person name="Klenk H.P."/>
            <person name="Eisen J.A."/>
        </authorList>
    </citation>
    <scope>NUCLEOTIDE SEQUENCE [LARGE SCALE GENOMIC DNA]</scope>
    <source>
        <strain evidence="12">ATCC 51133 / DSM 6946 / 5175</strain>
    </source>
</reference>
<dbReference type="InterPro" id="IPR022695">
    <property type="entry name" value="Histidinol_DH_monofunct"/>
</dbReference>
<feature type="active site" description="Proton acceptor" evidence="5 7">
    <location>
        <position position="328"/>
    </location>
</feature>
<evidence type="ECO:0000256" key="3">
    <source>
        <dbReference type="ARBA" id="ARBA00022833"/>
    </source>
</evidence>
<feature type="binding site" evidence="5 8">
    <location>
        <position position="262"/>
    </location>
    <ligand>
        <name>substrate</name>
    </ligand>
</feature>
<keyword evidence="5" id="KW-0028">Amino-acid biosynthesis</keyword>